<keyword evidence="3" id="KW-1185">Reference proteome</keyword>
<organism evidence="2 3">
    <name type="scientific">Saguinus oedipus</name>
    <name type="common">Cotton-top tamarin</name>
    <name type="synonym">Oedipomidas oedipus</name>
    <dbReference type="NCBI Taxonomy" id="9490"/>
    <lineage>
        <taxon>Eukaryota</taxon>
        <taxon>Metazoa</taxon>
        <taxon>Chordata</taxon>
        <taxon>Craniata</taxon>
        <taxon>Vertebrata</taxon>
        <taxon>Euteleostomi</taxon>
        <taxon>Mammalia</taxon>
        <taxon>Eutheria</taxon>
        <taxon>Euarchontoglires</taxon>
        <taxon>Primates</taxon>
        <taxon>Haplorrhini</taxon>
        <taxon>Platyrrhini</taxon>
        <taxon>Cebidae</taxon>
        <taxon>Callitrichinae</taxon>
        <taxon>Saguinus</taxon>
    </lineage>
</organism>
<dbReference type="InterPro" id="IPR052793">
    <property type="entry name" value="EJC-associated_protein"/>
</dbReference>
<feature type="region of interest" description="Disordered" evidence="1">
    <location>
        <begin position="66"/>
        <end position="128"/>
    </location>
</feature>
<dbReference type="InterPro" id="IPR032552">
    <property type="entry name" value="RSB_motif"/>
</dbReference>
<comment type="caution">
    <text evidence="2">The sequence shown here is derived from an EMBL/GenBank/DDBJ whole genome shotgun (WGS) entry which is preliminary data.</text>
</comment>
<evidence type="ECO:0008006" key="4">
    <source>
        <dbReference type="Google" id="ProtNLM"/>
    </source>
</evidence>
<evidence type="ECO:0000313" key="3">
    <source>
        <dbReference type="Proteomes" id="UP001266305"/>
    </source>
</evidence>
<protein>
    <recommendedName>
        <fullName evidence="4">Apoptotic chromatin condensation inducer in the nucleus</fullName>
    </recommendedName>
</protein>
<gene>
    <name evidence="2" type="ORF">P7K49_017820</name>
</gene>
<evidence type="ECO:0000256" key="1">
    <source>
        <dbReference type="SAM" id="MobiDB-lite"/>
    </source>
</evidence>
<feature type="region of interest" description="Disordered" evidence="1">
    <location>
        <begin position="1"/>
        <end position="37"/>
    </location>
</feature>
<name>A0ABQ9V3L3_SAGOE</name>
<dbReference type="PANTHER" id="PTHR46589">
    <property type="entry name" value="APOPTOTIC CHROMATIN CONDENSATION INDUCER IN THE NUCLEUS"/>
    <property type="match status" value="1"/>
</dbReference>
<sequence length="128" mass="15031">MPTSRWERDPDGMGQRVRWVKPGSLCSTSEKAQEEPPAKLLDDLFRKTKAAPCIYWLPLTDSQIVQKEAERAERAKEREKRRKEQEEEEQKEREKEAERERNRQLEREKQGPGERERKGEGQGGPRSG</sequence>
<proteinExistence type="predicted"/>
<feature type="compositionally biased region" description="Basic and acidic residues" evidence="1">
    <location>
        <begin position="67"/>
        <end position="120"/>
    </location>
</feature>
<dbReference type="Proteomes" id="UP001266305">
    <property type="component" value="Unassembled WGS sequence"/>
</dbReference>
<reference evidence="2 3" key="1">
    <citation type="submission" date="2023-05" db="EMBL/GenBank/DDBJ databases">
        <title>B98-5 Cell Line De Novo Hybrid Assembly: An Optical Mapping Approach.</title>
        <authorList>
            <person name="Kananen K."/>
            <person name="Auerbach J.A."/>
            <person name="Kautto E."/>
            <person name="Blachly J.S."/>
        </authorList>
    </citation>
    <scope>NUCLEOTIDE SEQUENCE [LARGE SCALE GENOMIC DNA]</scope>
    <source>
        <strain evidence="2">B95-8</strain>
        <tissue evidence="2">Cell line</tissue>
    </source>
</reference>
<dbReference type="PANTHER" id="PTHR46589:SF1">
    <property type="entry name" value="APOPTOTIC CHROMATIN CONDENSATION INDUCER IN THE NUCLEUS"/>
    <property type="match status" value="1"/>
</dbReference>
<dbReference type="EMBL" id="JASSZA010000008">
    <property type="protein sequence ID" value="KAK2103964.1"/>
    <property type="molecule type" value="Genomic_DNA"/>
</dbReference>
<feature type="compositionally biased region" description="Basic and acidic residues" evidence="1">
    <location>
        <begin position="1"/>
        <end position="11"/>
    </location>
</feature>
<evidence type="ECO:0000313" key="2">
    <source>
        <dbReference type="EMBL" id="KAK2103964.1"/>
    </source>
</evidence>
<accession>A0ABQ9V3L3</accession>
<dbReference type="Pfam" id="PF16294">
    <property type="entry name" value="RSB_motif"/>
    <property type="match status" value="1"/>
</dbReference>